<accession>A0A239JPH0</accession>
<protein>
    <submittedName>
        <fullName evidence="1">Uncharacterized protein</fullName>
    </submittedName>
</protein>
<gene>
    <name evidence="1" type="ORF">SAMN06265795_11344</name>
</gene>
<sequence>MAYDVLDAHDGLAGFASFWLDEQHALIESFRQWLRALGSEWFTLPPALVETVDGTWRFAFVLRKGDTVAGVFNHPGQAIAAIGDASLAQAFENEFGGD</sequence>
<evidence type="ECO:0000313" key="2">
    <source>
        <dbReference type="Proteomes" id="UP000198284"/>
    </source>
</evidence>
<evidence type="ECO:0000313" key="1">
    <source>
        <dbReference type="EMBL" id="SNT07747.1"/>
    </source>
</evidence>
<dbReference type="Proteomes" id="UP000198284">
    <property type="component" value="Unassembled WGS sequence"/>
</dbReference>
<organism evidence="1 2">
    <name type="scientific">Noviherbaspirillum humi</name>
    <dbReference type="NCBI Taxonomy" id="1688639"/>
    <lineage>
        <taxon>Bacteria</taxon>
        <taxon>Pseudomonadati</taxon>
        <taxon>Pseudomonadota</taxon>
        <taxon>Betaproteobacteria</taxon>
        <taxon>Burkholderiales</taxon>
        <taxon>Oxalobacteraceae</taxon>
        <taxon>Noviherbaspirillum</taxon>
    </lineage>
</organism>
<keyword evidence="2" id="KW-1185">Reference proteome</keyword>
<reference evidence="1 2" key="1">
    <citation type="submission" date="2017-06" db="EMBL/GenBank/DDBJ databases">
        <authorList>
            <person name="Kim H.J."/>
            <person name="Triplett B.A."/>
        </authorList>
    </citation>
    <scope>NUCLEOTIDE SEQUENCE [LARGE SCALE GENOMIC DNA]</scope>
    <source>
        <strain evidence="1 2">U15</strain>
    </source>
</reference>
<dbReference type="EMBL" id="FZOT01000013">
    <property type="protein sequence ID" value="SNT07747.1"/>
    <property type="molecule type" value="Genomic_DNA"/>
</dbReference>
<proteinExistence type="predicted"/>
<name>A0A239JPH0_9BURK</name>
<dbReference type="AlphaFoldDB" id="A0A239JPH0"/>